<organism evidence="1 2">
    <name type="scientific">Sphaerobolus stellatus (strain SS14)</name>
    <dbReference type="NCBI Taxonomy" id="990650"/>
    <lineage>
        <taxon>Eukaryota</taxon>
        <taxon>Fungi</taxon>
        <taxon>Dikarya</taxon>
        <taxon>Basidiomycota</taxon>
        <taxon>Agaricomycotina</taxon>
        <taxon>Agaricomycetes</taxon>
        <taxon>Phallomycetidae</taxon>
        <taxon>Geastrales</taxon>
        <taxon>Sphaerobolaceae</taxon>
        <taxon>Sphaerobolus</taxon>
    </lineage>
</organism>
<dbReference type="HOGENOM" id="CLU_002498_9_1_1"/>
<evidence type="ECO:0000313" key="1">
    <source>
        <dbReference type="EMBL" id="KIJ30634.1"/>
    </source>
</evidence>
<evidence type="ECO:0000313" key="2">
    <source>
        <dbReference type="Proteomes" id="UP000054279"/>
    </source>
</evidence>
<feature type="non-terminal residue" evidence="1">
    <location>
        <position position="1"/>
    </location>
</feature>
<gene>
    <name evidence="1" type="ORF">M422DRAFT_100470</name>
</gene>
<protein>
    <submittedName>
        <fullName evidence="1">Uncharacterized protein</fullName>
    </submittedName>
</protein>
<reference evidence="1 2" key="1">
    <citation type="submission" date="2014-06" db="EMBL/GenBank/DDBJ databases">
        <title>Evolutionary Origins and Diversification of the Mycorrhizal Mutualists.</title>
        <authorList>
            <consortium name="DOE Joint Genome Institute"/>
            <consortium name="Mycorrhizal Genomics Consortium"/>
            <person name="Kohler A."/>
            <person name="Kuo A."/>
            <person name="Nagy L.G."/>
            <person name="Floudas D."/>
            <person name="Copeland A."/>
            <person name="Barry K.W."/>
            <person name="Cichocki N."/>
            <person name="Veneault-Fourrey C."/>
            <person name="LaButti K."/>
            <person name="Lindquist E.A."/>
            <person name="Lipzen A."/>
            <person name="Lundell T."/>
            <person name="Morin E."/>
            <person name="Murat C."/>
            <person name="Riley R."/>
            <person name="Ohm R."/>
            <person name="Sun H."/>
            <person name="Tunlid A."/>
            <person name="Henrissat B."/>
            <person name="Grigoriev I.V."/>
            <person name="Hibbett D.S."/>
            <person name="Martin F."/>
        </authorList>
    </citation>
    <scope>NUCLEOTIDE SEQUENCE [LARGE SCALE GENOMIC DNA]</scope>
    <source>
        <strain evidence="1 2">SS14</strain>
    </source>
</reference>
<dbReference type="Proteomes" id="UP000054279">
    <property type="component" value="Unassembled WGS sequence"/>
</dbReference>
<dbReference type="OrthoDB" id="3183767at2759"/>
<keyword evidence="2" id="KW-1185">Reference proteome</keyword>
<accession>A0A0C9U886</accession>
<proteinExistence type="predicted"/>
<name>A0A0C9U886_SPHS4</name>
<dbReference type="AlphaFoldDB" id="A0A0C9U886"/>
<dbReference type="EMBL" id="KN837257">
    <property type="protein sequence ID" value="KIJ30634.1"/>
    <property type="molecule type" value="Genomic_DNA"/>
</dbReference>
<sequence length="179" mass="21660">NFTHDQRMCVLIIGDNMFEHAWLWINFTSYDLRRCQDTLNPKGDNQDIMVCAQDNPNSPLFHPYWYAQIIGIYHVNILYRREDGMMEPPRIMHFLWVWWFRRDSSYHSDPQYHRLDWIGFVHDEDDTEPFGFVDLAWIIHSIHLIPTFAHGKTNELLGKSIARCYQEDPEEDWQFFYVS</sequence>
<feature type="non-terminal residue" evidence="1">
    <location>
        <position position="179"/>
    </location>
</feature>